<protein>
    <submittedName>
        <fullName evidence="2">Uncharacterized protein</fullName>
    </submittedName>
</protein>
<reference evidence="2 3" key="1">
    <citation type="journal article" date="2016" name="Mol. Biol. Evol.">
        <title>Comparative Genomics of Early-Diverging Mushroom-Forming Fungi Provides Insights into the Origins of Lignocellulose Decay Capabilities.</title>
        <authorList>
            <person name="Nagy L.G."/>
            <person name="Riley R."/>
            <person name="Tritt A."/>
            <person name="Adam C."/>
            <person name="Daum C."/>
            <person name="Floudas D."/>
            <person name="Sun H."/>
            <person name="Yadav J.S."/>
            <person name="Pangilinan J."/>
            <person name="Larsson K.H."/>
            <person name="Matsuura K."/>
            <person name="Barry K."/>
            <person name="Labutti K."/>
            <person name="Kuo R."/>
            <person name="Ohm R.A."/>
            <person name="Bhattacharya S.S."/>
            <person name="Shirouzu T."/>
            <person name="Yoshinaga Y."/>
            <person name="Martin F.M."/>
            <person name="Grigoriev I.V."/>
            <person name="Hibbett D.S."/>
        </authorList>
    </citation>
    <scope>NUCLEOTIDE SEQUENCE [LARGE SCALE GENOMIC DNA]</scope>
    <source>
        <strain evidence="2 3">HHB12029</strain>
    </source>
</reference>
<dbReference type="Proteomes" id="UP000077266">
    <property type="component" value="Unassembled WGS sequence"/>
</dbReference>
<sequence length="181" mass="20601">MSTTGFTLTIENGAAVKCRLEGTHDWEVTVEQLNDGSTTLKAVAQSKPQFEYRSFEEDLAAGYSQPEIGTEEFARQFGENKKDLTTDDFGFAPASNNIDALQVELRDLRDRMDKTYRALETAHFKMRNFIRREFYRRDSSIGHSQTQDWASDNENAGNTVSPLGSPVKEPPPKRRREDIDE</sequence>
<name>A0A165E960_EXIGL</name>
<keyword evidence="3" id="KW-1185">Reference proteome</keyword>
<accession>A0A165E960</accession>
<feature type="region of interest" description="Disordered" evidence="1">
    <location>
        <begin position="141"/>
        <end position="181"/>
    </location>
</feature>
<evidence type="ECO:0000313" key="2">
    <source>
        <dbReference type="EMBL" id="KZV86367.1"/>
    </source>
</evidence>
<dbReference type="EMBL" id="KV426158">
    <property type="protein sequence ID" value="KZV86367.1"/>
    <property type="molecule type" value="Genomic_DNA"/>
</dbReference>
<dbReference type="AlphaFoldDB" id="A0A165E960"/>
<feature type="compositionally biased region" description="Polar residues" evidence="1">
    <location>
        <begin position="141"/>
        <end position="162"/>
    </location>
</feature>
<dbReference type="InParanoid" id="A0A165E960"/>
<proteinExistence type="predicted"/>
<organism evidence="2 3">
    <name type="scientific">Exidia glandulosa HHB12029</name>
    <dbReference type="NCBI Taxonomy" id="1314781"/>
    <lineage>
        <taxon>Eukaryota</taxon>
        <taxon>Fungi</taxon>
        <taxon>Dikarya</taxon>
        <taxon>Basidiomycota</taxon>
        <taxon>Agaricomycotina</taxon>
        <taxon>Agaricomycetes</taxon>
        <taxon>Auriculariales</taxon>
        <taxon>Exidiaceae</taxon>
        <taxon>Exidia</taxon>
    </lineage>
</organism>
<evidence type="ECO:0000256" key="1">
    <source>
        <dbReference type="SAM" id="MobiDB-lite"/>
    </source>
</evidence>
<gene>
    <name evidence="2" type="ORF">EXIGLDRAFT_698488</name>
</gene>
<feature type="compositionally biased region" description="Basic and acidic residues" evidence="1">
    <location>
        <begin position="170"/>
        <end position="181"/>
    </location>
</feature>
<evidence type="ECO:0000313" key="3">
    <source>
        <dbReference type="Proteomes" id="UP000077266"/>
    </source>
</evidence>